<dbReference type="SUPFAM" id="SSF51658">
    <property type="entry name" value="Xylose isomerase-like"/>
    <property type="match status" value="1"/>
</dbReference>
<reference evidence="3 4" key="1">
    <citation type="submission" date="2018-08" db="EMBL/GenBank/DDBJ databases">
        <title>A genome reference for cultivated species of the human gut microbiota.</title>
        <authorList>
            <person name="Zou Y."/>
            <person name="Xue W."/>
            <person name="Luo G."/>
        </authorList>
    </citation>
    <scope>NUCLEOTIDE SEQUENCE [LARGE SCALE GENOMIC DNA]</scope>
    <source>
        <strain evidence="3 4">TF05-11AC</strain>
    </source>
</reference>
<dbReference type="PANTHER" id="PTHR43489:SF7">
    <property type="entry name" value="3-DEHYDRO-D-GULOSIDE 4-EPIMERASE-RELATED"/>
    <property type="match status" value="1"/>
</dbReference>
<evidence type="ECO:0000256" key="1">
    <source>
        <dbReference type="ARBA" id="ARBA00023235"/>
    </source>
</evidence>
<protein>
    <submittedName>
        <fullName evidence="3">Sugar phosphate isomerase/epimerase</fullName>
    </submittedName>
</protein>
<dbReference type="InterPro" id="IPR050417">
    <property type="entry name" value="Sugar_Epim/Isomerase"/>
</dbReference>
<sequence>MLVKLKTGIHFLFGQSEPVTYFYPIIERFAFLGFKCVELPPDPFLRDYERLRDLVQYAGEKGVEIVFSCGFPKDCDMASDDCAVRENGIRYMHQILEMMERADICLLGGTFYTKWPSYRVETLPMTEKRRIFERTALCFKNAVKEIRGSSIILTIEPLNRFEGYLINTAEEGVRFCKIVENPNVGLMLDGFHMSVEENSIQEAILTAGKYLRHLHLAENNRRLPGVGKFHWEEYFSALKDIGYSGRFDIEAFTTPGGSVAASVALWRELEEGMNLEKENEMLLQSIDFIETKCRFYNILGE</sequence>
<dbReference type="EMBL" id="QSSQ01000017">
    <property type="protein sequence ID" value="RGM02921.1"/>
    <property type="molecule type" value="Genomic_DNA"/>
</dbReference>
<name>A0A3E4U668_9FIRM</name>
<feature type="domain" description="Xylose isomerase-like TIM barrel" evidence="2">
    <location>
        <begin position="31"/>
        <end position="267"/>
    </location>
</feature>
<dbReference type="InterPro" id="IPR013022">
    <property type="entry name" value="Xyl_isomerase-like_TIM-brl"/>
</dbReference>
<dbReference type="Gene3D" id="3.20.20.150">
    <property type="entry name" value="Divalent-metal-dependent TIM barrel enzymes"/>
    <property type="match status" value="1"/>
</dbReference>
<dbReference type="Proteomes" id="UP000261257">
    <property type="component" value="Unassembled WGS sequence"/>
</dbReference>
<evidence type="ECO:0000313" key="4">
    <source>
        <dbReference type="Proteomes" id="UP000261257"/>
    </source>
</evidence>
<accession>A0A3E4U668</accession>
<dbReference type="Pfam" id="PF01261">
    <property type="entry name" value="AP_endonuc_2"/>
    <property type="match status" value="1"/>
</dbReference>
<evidence type="ECO:0000313" key="3">
    <source>
        <dbReference type="EMBL" id="RGM02921.1"/>
    </source>
</evidence>
<proteinExistence type="predicted"/>
<dbReference type="InterPro" id="IPR036237">
    <property type="entry name" value="Xyl_isomerase-like_sf"/>
</dbReference>
<evidence type="ECO:0000259" key="2">
    <source>
        <dbReference type="Pfam" id="PF01261"/>
    </source>
</evidence>
<organism evidence="3 4">
    <name type="scientific">Hungatella hathewayi</name>
    <dbReference type="NCBI Taxonomy" id="154046"/>
    <lineage>
        <taxon>Bacteria</taxon>
        <taxon>Bacillati</taxon>
        <taxon>Bacillota</taxon>
        <taxon>Clostridia</taxon>
        <taxon>Lachnospirales</taxon>
        <taxon>Lachnospiraceae</taxon>
        <taxon>Hungatella</taxon>
    </lineage>
</organism>
<keyword evidence="1 3" id="KW-0413">Isomerase</keyword>
<gene>
    <name evidence="3" type="ORF">DXC39_16790</name>
</gene>
<dbReference type="PANTHER" id="PTHR43489">
    <property type="entry name" value="ISOMERASE"/>
    <property type="match status" value="1"/>
</dbReference>
<dbReference type="GO" id="GO:0016853">
    <property type="term" value="F:isomerase activity"/>
    <property type="evidence" value="ECO:0007669"/>
    <property type="project" value="UniProtKB-KW"/>
</dbReference>
<comment type="caution">
    <text evidence="3">The sequence shown here is derived from an EMBL/GenBank/DDBJ whole genome shotgun (WGS) entry which is preliminary data.</text>
</comment>
<dbReference type="AlphaFoldDB" id="A0A3E4U668"/>